<dbReference type="AlphaFoldDB" id="A0A3M8HCT3"/>
<gene>
    <name evidence="1" type="ORF">EC501_05630</name>
</gene>
<name>A0A3M8HCT3_9BACI</name>
<dbReference type="OrthoDB" id="2738649at2"/>
<proteinExistence type="predicted"/>
<comment type="caution">
    <text evidence="1">The sequence shown here is derived from an EMBL/GenBank/DDBJ whole genome shotgun (WGS) entry which is preliminary data.</text>
</comment>
<evidence type="ECO:0000313" key="1">
    <source>
        <dbReference type="EMBL" id="RND00254.1"/>
    </source>
</evidence>
<sequence>MLSQMNLYEVLGLESDPVYKKINGLKENEEVKIESFNIRKTDKFYEVENEELHEGFKTKEKCYFFISSKLQTV</sequence>
<protein>
    <submittedName>
        <fullName evidence="1">Uncharacterized protein</fullName>
    </submittedName>
</protein>
<dbReference type="EMBL" id="RHLQ01000009">
    <property type="protein sequence ID" value="RND00254.1"/>
    <property type="molecule type" value="Genomic_DNA"/>
</dbReference>
<dbReference type="Proteomes" id="UP000279909">
    <property type="component" value="Unassembled WGS sequence"/>
</dbReference>
<keyword evidence="2" id="KW-1185">Reference proteome</keyword>
<evidence type="ECO:0000313" key="2">
    <source>
        <dbReference type="Proteomes" id="UP000279909"/>
    </source>
</evidence>
<dbReference type="RefSeq" id="WP_122971319.1">
    <property type="nucleotide sequence ID" value="NZ_RHLQ01000009.1"/>
</dbReference>
<accession>A0A3M8HCT3</accession>
<reference evidence="1 2" key="1">
    <citation type="journal article" date="2014" name="Int. J. Syst. Evol. Microbiol.">
        <title>Lysinibacillus halotolerans sp. nov., isolated from saline-alkaline soil.</title>
        <authorList>
            <person name="Kong D."/>
            <person name="Wang Y."/>
            <person name="Zhao B."/>
            <person name="Li Y."/>
            <person name="Song J."/>
            <person name="Zhai Y."/>
            <person name="Zhang C."/>
            <person name="Wang H."/>
            <person name="Chen X."/>
            <person name="Zhao B."/>
            <person name="Ruan Z."/>
        </authorList>
    </citation>
    <scope>NUCLEOTIDE SEQUENCE [LARGE SCALE GENOMIC DNA]</scope>
    <source>
        <strain evidence="1 2">MCCC 1A12703</strain>
    </source>
</reference>
<organism evidence="1 2">
    <name type="scientific">Lysinibacillus halotolerans</name>
    <dbReference type="NCBI Taxonomy" id="1368476"/>
    <lineage>
        <taxon>Bacteria</taxon>
        <taxon>Bacillati</taxon>
        <taxon>Bacillota</taxon>
        <taxon>Bacilli</taxon>
        <taxon>Bacillales</taxon>
        <taxon>Bacillaceae</taxon>
        <taxon>Lysinibacillus</taxon>
    </lineage>
</organism>